<dbReference type="EnsemblMetazoa" id="PPA41350.1">
    <property type="protein sequence ID" value="PPA41350.1"/>
    <property type="gene ID" value="WBGene00279719"/>
</dbReference>
<dbReference type="Proteomes" id="UP000005239">
    <property type="component" value="Unassembled WGS sequence"/>
</dbReference>
<evidence type="ECO:0000313" key="2">
    <source>
        <dbReference type="EnsemblMetazoa" id="PPA41350.1"/>
    </source>
</evidence>
<accession>A0A8R1UYI8</accession>
<sequence length="511" mass="57961">MLDYVRFFSVRFGIADSIGYRELLRQQDTSDKLSLMVLGSGRHWTDVQGRLEGDLAPLSSLLVIAVDCRPSSLRWGCSAYRFQVIVDEKKKPIGRVRSTSSITARIQRRRSYLNRKKVDVLGLIRLSKPSMKVMAEPCPKRKKEDDGVAHDPFASFFLDRDGKPKAVKGEEDKKEISLAAEKELKVPPVDDRVAELIDPMIGESKISGGQCAAGFGIVDGVRIKLVEPKEKIGQALQGVLETISESSIVTLKDLLAETMSETKVKTEGRETLIKIPIKHARSYFFLTHSIALSNKLCTPKFISYSIKCNLCKVFSDHPLAHMWYHFAAVQPRYQCAHCSMTAGLVEDVAVHMKTVHKSVLVRPLDRINGLREALWSYQAHKCFPDNFKREPEPQNHACDLTDCICGAVVYKEDLLLFNHIVLFHENDGLNYDDPEGTKRRYFFDLDGSIRKRMRGMEKVNIESAKCESLRVRKKKNQEMDSQESEDEEEDEEELEEGEVEGEEKDDSDGLE</sequence>
<reference evidence="3" key="1">
    <citation type="journal article" date="2008" name="Nat. Genet.">
        <title>The Pristionchus pacificus genome provides a unique perspective on nematode lifestyle and parasitism.</title>
        <authorList>
            <person name="Dieterich C."/>
            <person name="Clifton S.W."/>
            <person name="Schuster L.N."/>
            <person name="Chinwalla A."/>
            <person name="Delehaunty K."/>
            <person name="Dinkelacker I."/>
            <person name="Fulton L."/>
            <person name="Fulton R."/>
            <person name="Godfrey J."/>
            <person name="Minx P."/>
            <person name="Mitreva M."/>
            <person name="Roeseler W."/>
            <person name="Tian H."/>
            <person name="Witte H."/>
            <person name="Yang S.P."/>
            <person name="Wilson R.K."/>
            <person name="Sommer R.J."/>
        </authorList>
    </citation>
    <scope>NUCLEOTIDE SEQUENCE [LARGE SCALE GENOMIC DNA]</scope>
    <source>
        <strain evidence="3">PS312</strain>
    </source>
</reference>
<organism evidence="2 3">
    <name type="scientific">Pristionchus pacificus</name>
    <name type="common">Parasitic nematode worm</name>
    <dbReference type="NCBI Taxonomy" id="54126"/>
    <lineage>
        <taxon>Eukaryota</taxon>
        <taxon>Metazoa</taxon>
        <taxon>Ecdysozoa</taxon>
        <taxon>Nematoda</taxon>
        <taxon>Chromadorea</taxon>
        <taxon>Rhabditida</taxon>
        <taxon>Rhabditina</taxon>
        <taxon>Diplogasteromorpha</taxon>
        <taxon>Diplogasteroidea</taxon>
        <taxon>Neodiplogasteridae</taxon>
        <taxon>Pristionchus</taxon>
    </lineage>
</organism>
<protein>
    <submittedName>
        <fullName evidence="2">Uncharacterized protein</fullName>
    </submittedName>
</protein>
<accession>A0A2A6CQ11</accession>
<keyword evidence="3" id="KW-1185">Reference proteome</keyword>
<evidence type="ECO:0000313" key="3">
    <source>
        <dbReference type="Proteomes" id="UP000005239"/>
    </source>
</evidence>
<gene>
    <name evidence="2" type="primary">WBGene00279719</name>
</gene>
<feature type="region of interest" description="Disordered" evidence="1">
    <location>
        <begin position="469"/>
        <end position="511"/>
    </location>
</feature>
<reference evidence="2" key="2">
    <citation type="submission" date="2022-06" db="UniProtKB">
        <authorList>
            <consortium name="EnsemblMetazoa"/>
        </authorList>
    </citation>
    <scope>IDENTIFICATION</scope>
    <source>
        <strain evidence="2">PS312</strain>
    </source>
</reference>
<feature type="compositionally biased region" description="Acidic residues" evidence="1">
    <location>
        <begin position="480"/>
        <end position="511"/>
    </location>
</feature>
<dbReference type="AlphaFoldDB" id="A0A2A6CQ11"/>
<evidence type="ECO:0000256" key="1">
    <source>
        <dbReference type="SAM" id="MobiDB-lite"/>
    </source>
</evidence>
<proteinExistence type="predicted"/>
<name>A0A2A6CQ11_PRIPA</name>